<evidence type="ECO:0000256" key="4">
    <source>
        <dbReference type="SAM" id="Phobius"/>
    </source>
</evidence>
<dbReference type="AlphaFoldDB" id="A0A9D9E835"/>
<keyword evidence="2 4" id="KW-1133">Transmembrane helix</keyword>
<dbReference type="InterPro" id="IPR036259">
    <property type="entry name" value="MFS_trans_sf"/>
</dbReference>
<evidence type="ECO:0000313" key="7">
    <source>
        <dbReference type="Proteomes" id="UP000823633"/>
    </source>
</evidence>
<dbReference type="GO" id="GO:0022857">
    <property type="term" value="F:transmembrane transporter activity"/>
    <property type="evidence" value="ECO:0007669"/>
    <property type="project" value="InterPro"/>
</dbReference>
<feature type="transmembrane region" description="Helical" evidence="4">
    <location>
        <begin position="275"/>
        <end position="294"/>
    </location>
</feature>
<feature type="transmembrane region" description="Helical" evidence="4">
    <location>
        <begin position="370"/>
        <end position="392"/>
    </location>
</feature>
<feature type="transmembrane region" description="Helical" evidence="4">
    <location>
        <begin position="338"/>
        <end position="358"/>
    </location>
</feature>
<feature type="transmembrane region" description="Helical" evidence="4">
    <location>
        <begin position="9"/>
        <end position="27"/>
    </location>
</feature>
<feature type="transmembrane region" description="Helical" evidence="4">
    <location>
        <begin position="82"/>
        <end position="101"/>
    </location>
</feature>
<feature type="transmembrane region" description="Helical" evidence="4">
    <location>
        <begin position="107"/>
        <end position="124"/>
    </location>
</feature>
<evidence type="ECO:0000256" key="1">
    <source>
        <dbReference type="ARBA" id="ARBA00022692"/>
    </source>
</evidence>
<comment type="caution">
    <text evidence="6">The sequence shown here is derived from an EMBL/GenBank/DDBJ whole genome shotgun (WGS) entry which is preliminary data.</text>
</comment>
<keyword evidence="1 4" id="KW-0812">Transmembrane</keyword>
<feature type="domain" description="Major facilitator superfamily (MFS) profile" evidence="5">
    <location>
        <begin position="13"/>
        <end position="426"/>
    </location>
</feature>
<dbReference type="PANTHER" id="PTHR23528">
    <property type="match status" value="1"/>
</dbReference>
<protein>
    <submittedName>
        <fullName evidence="6">MFS transporter</fullName>
    </submittedName>
</protein>
<name>A0A9D9E835_9SPIR</name>
<dbReference type="EMBL" id="JADIMU010000029">
    <property type="protein sequence ID" value="MBO8443031.1"/>
    <property type="molecule type" value="Genomic_DNA"/>
</dbReference>
<sequence length="434" mass="47769">MAKRKSLKGYYLTTFLIGLGFFTMGLMDPLYDTYVPIFLRNFIESNTIVGLIMTFDNVLAIFLIPIFSALSDRVDTRIGRRMPFIVTLLPIAAVLFGLIPFSALSSLWLLIALVFCFNLSKQAVRGPVVALMPDMVPGDLRSEANGVINTMGGIATILGTVALARLMDVYIKLPGQEEPVNEILAFPVASLFVILAVVLLFIFVKERSSQVPREKAAKEKKESILQSLRHVVGEKDKSALFILISLLCWFISYQGVLPFVGLYSEEVLGTSSGTASLAAGMVGIAYAIFAIPSGKVAHRFGRKRTIRVSLVCLVAVTLLVFVHSFVTASWNPTVRLVSFWALLFLFGIFWVSVVTNSFPMLWQMSDYTTVGIYTGLYYFFSQAASIIAPPIAGGCIDLFGYPALFVFTAIFFAIAWITMSKVDRGEPEDLAVEA</sequence>
<gene>
    <name evidence="6" type="ORF">IAC42_04655</name>
</gene>
<feature type="transmembrane region" description="Helical" evidence="4">
    <location>
        <begin position="184"/>
        <end position="204"/>
    </location>
</feature>
<accession>A0A9D9E835</accession>
<feature type="transmembrane region" description="Helical" evidence="4">
    <location>
        <begin position="398"/>
        <end position="417"/>
    </location>
</feature>
<dbReference type="Gene3D" id="1.20.1250.20">
    <property type="entry name" value="MFS general substrate transporter like domains"/>
    <property type="match status" value="2"/>
</dbReference>
<evidence type="ECO:0000256" key="2">
    <source>
        <dbReference type="ARBA" id="ARBA00022989"/>
    </source>
</evidence>
<dbReference type="SUPFAM" id="SSF103473">
    <property type="entry name" value="MFS general substrate transporter"/>
    <property type="match status" value="1"/>
</dbReference>
<keyword evidence="3 4" id="KW-0472">Membrane</keyword>
<dbReference type="PROSITE" id="PS50850">
    <property type="entry name" value="MFS"/>
    <property type="match status" value="1"/>
</dbReference>
<dbReference type="Pfam" id="PF07690">
    <property type="entry name" value="MFS_1"/>
    <property type="match status" value="1"/>
</dbReference>
<proteinExistence type="predicted"/>
<dbReference type="Proteomes" id="UP000823633">
    <property type="component" value="Unassembled WGS sequence"/>
</dbReference>
<dbReference type="PANTHER" id="PTHR23528:SF1">
    <property type="entry name" value="MAJOR FACILITATOR SUPERFAMILY (MFS) PROFILE DOMAIN-CONTAINING PROTEIN"/>
    <property type="match status" value="1"/>
</dbReference>
<dbReference type="InterPro" id="IPR011701">
    <property type="entry name" value="MFS"/>
</dbReference>
<organism evidence="6 7">
    <name type="scientific">Candidatus Aphodenecus pullistercoris</name>
    <dbReference type="NCBI Taxonomy" id="2840669"/>
    <lineage>
        <taxon>Bacteria</taxon>
        <taxon>Pseudomonadati</taxon>
        <taxon>Spirochaetota</taxon>
        <taxon>Spirochaetia</taxon>
        <taxon>Spirochaetales</taxon>
        <taxon>Candidatus Aphodenecus</taxon>
    </lineage>
</organism>
<feature type="transmembrane region" description="Helical" evidence="4">
    <location>
        <begin position="306"/>
        <end position="326"/>
    </location>
</feature>
<dbReference type="InterPro" id="IPR020846">
    <property type="entry name" value="MFS_dom"/>
</dbReference>
<evidence type="ECO:0000256" key="3">
    <source>
        <dbReference type="ARBA" id="ARBA00023136"/>
    </source>
</evidence>
<feature type="transmembrane region" description="Helical" evidence="4">
    <location>
        <begin position="144"/>
        <end position="164"/>
    </location>
</feature>
<evidence type="ECO:0000259" key="5">
    <source>
        <dbReference type="PROSITE" id="PS50850"/>
    </source>
</evidence>
<reference evidence="6" key="2">
    <citation type="journal article" date="2021" name="PeerJ">
        <title>Extensive microbial diversity within the chicken gut microbiome revealed by metagenomics and culture.</title>
        <authorList>
            <person name="Gilroy R."/>
            <person name="Ravi A."/>
            <person name="Getino M."/>
            <person name="Pursley I."/>
            <person name="Horton D.L."/>
            <person name="Alikhan N.F."/>
            <person name="Baker D."/>
            <person name="Gharbi K."/>
            <person name="Hall N."/>
            <person name="Watson M."/>
            <person name="Adriaenssens E.M."/>
            <person name="Foster-Nyarko E."/>
            <person name="Jarju S."/>
            <person name="Secka A."/>
            <person name="Antonio M."/>
            <person name="Oren A."/>
            <person name="Chaudhuri R.R."/>
            <person name="La Ragione R."/>
            <person name="Hildebrand F."/>
            <person name="Pallen M.J."/>
        </authorList>
    </citation>
    <scope>NUCLEOTIDE SEQUENCE</scope>
    <source>
        <strain evidence="6">11167</strain>
    </source>
</reference>
<feature type="transmembrane region" description="Helical" evidence="4">
    <location>
        <begin position="47"/>
        <end position="70"/>
    </location>
</feature>
<evidence type="ECO:0000313" key="6">
    <source>
        <dbReference type="EMBL" id="MBO8443031.1"/>
    </source>
</evidence>
<feature type="transmembrane region" description="Helical" evidence="4">
    <location>
        <begin position="239"/>
        <end position="263"/>
    </location>
</feature>
<reference evidence="6" key="1">
    <citation type="submission" date="2020-10" db="EMBL/GenBank/DDBJ databases">
        <authorList>
            <person name="Gilroy R."/>
        </authorList>
    </citation>
    <scope>NUCLEOTIDE SEQUENCE</scope>
    <source>
        <strain evidence="6">11167</strain>
    </source>
</reference>